<keyword evidence="9" id="KW-1185">Reference proteome</keyword>
<dbReference type="RefSeq" id="XP_022250094.1">
    <property type="nucleotide sequence ID" value="XM_022394386.1"/>
</dbReference>
<dbReference type="InterPro" id="IPR039924">
    <property type="entry name" value="ICln/Lot5/Saf5"/>
</dbReference>
<feature type="region of interest" description="Disordered" evidence="8">
    <location>
        <begin position="134"/>
        <end position="180"/>
    </location>
</feature>
<proteinExistence type="inferred from homology"/>
<feature type="compositionally biased region" description="Acidic residues" evidence="8">
    <location>
        <begin position="134"/>
        <end position="156"/>
    </location>
</feature>
<comment type="similarity">
    <text evidence="3">Belongs to the pICln (TC 1.A.47) family.</text>
</comment>
<dbReference type="Pfam" id="PF03517">
    <property type="entry name" value="Voldacs"/>
    <property type="match status" value="1"/>
</dbReference>
<organism evidence="9 11">
    <name type="scientific">Limulus polyphemus</name>
    <name type="common">Atlantic horseshoe crab</name>
    <dbReference type="NCBI Taxonomy" id="6850"/>
    <lineage>
        <taxon>Eukaryota</taxon>
        <taxon>Metazoa</taxon>
        <taxon>Ecdysozoa</taxon>
        <taxon>Arthropoda</taxon>
        <taxon>Chelicerata</taxon>
        <taxon>Merostomata</taxon>
        <taxon>Xiphosura</taxon>
        <taxon>Limulidae</taxon>
        <taxon>Limulus</taxon>
    </lineage>
</organism>
<protein>
    <recommendedName>
        <fullName evidence="4">Methylosome subunit pICln</fullName>
    </recommendedName>
</protein>
<dbReference type="InterPro" id="IPR003521">
    <property type="entry name" value="ICln"/>
</dbReference>
<comment type="function">
    <text evidence="7">Involved in both the assembly of spliceosomal snRNPs and the methylation of Sm proteins. Chaperone that regulates the assembly of spliceosomal U1, U2, U4 and U5 small nuclear ribonucleoproteins (snRNPs), the building blocks of the spliceosome, and thereby plays an important role in the splicing of cellular pre-mRNAs. Most spliceosomal snRNPs contain a common set of Sm proteins SNRPB, SNRPD1, SNRPD2, SNRPD3, SNRPE, SNRPF and SNRPG that assemble in a heptameric protein ring on the Sm site of the small nuclear RNA to form the core snRNP (Sm core). In the cytosol, the Sm proteins SNRPD1, SNRPD2, SNRPE, SNRPF and SNRPG are trapped in an inactive 6S pICln-Sm complex by the chaperone CLNS1A that controls the assembly of the core snRNP. Dissociation by the SMN complex of CLNS1A from the trapped Sm proteins and their transfer to an SMN-Sm complex triggers the assembly of core snRNPs and their transport to the nucleus.</text>
</comment>
<evidence type="ECO:0000256" key="7">
    <source>
        <dbReference type="ARBA" id="ARBA00045890"/>
    </source>
</evidence>
<dbReference type="Proteomes" id="UP000694941">
    <property type="component" value="Unplaced"/>
</dbReference>
<dbReference type="InterPro" id="IPR011993">
    <property type="entry name" value="PH-like_dom_sf"/>
</dbReference>
<comment type="subcellular location">
    <subcellularLocation>
        <location evidence="2">Cytoplasm</location>
    </subcellularLocation>
    <subcellularLocation>
        <location evidence="1">Nucleus</location>
    </subcellularLocation>
</comment>
<evidence type="ECO:0000256" key="5">
    <source>
        <dbReference type="ARBA" id="ARBA00022490"/>
    </source>
</evidence>
<evidence type="ECO:0000256" key="6">
    <source>
        <dbReference type="ARBA" id="ARBA00023242"/>
    </source>
</evidence>
<evidence type="ECO:0000256" key="4">
    <source>
        <dbReference type="ARBA" id="ARBA00015653"/>
    </source>
</evidence>
<name>A0ABM1T2I8_LIMPO</name>
<evidence type="ECO:0000256" key="1">
    <source>
        <dbReference type="ARBA" id="ARBA00004123"/>
    </source>
</evidence>
<dbReference type="RefSeq" id="XP_013782123.1">
    <property type="nucleotide sequence ID" value="XM_013926669.2"/>
</dbReference>
<evidence type="ECO:0000256" key="8">
    <source>
        <dbReference type="SAM" id="MobiDB-lite"/>
    </source>
</evidence>
<evidence type="ECO:0000256" key="2">
    <source>
        <dbReference type="ARBA" id="ARBA00004496"/>
    </source>
</evidence>
<dbReference type="PRINTS" id="PR01348">
    <property type="entry name" value="ICLNCHANNEL"/>
</dbReference>
<evidence type="ECO:0000313" key="9">
    <source>
        <dbReference type="Proteomes" id="UP000694941"/>
    </source>
</evidence>
<dbReference type="GeneID" id="106466386"/>
<dbReference type="PANTHER" id="PTHR21399:SF0">
    <property type="entry name" value="METHYLOSOME SUBUNIT PICLN"/>
    <property type="match status" value="1"/>
</dbReference>
<keyword evidence="5" id="KW-0963">Cytoplasm</keyword>
<evidence type="ECO:0000256" key="3">
    <source>
        <dbReference type="ARBA" id="ARBA00007054"/>
    </source>
</evidence>
<reference evidence="10 11" key="1">
    <citation type="submission" date="2025-05" db="UniProtKB">
        <authorList>
            <consortium name="RefSeq"/>
        </authorList>
    </citation>
    <scope>IDENTIFICATION</scope>
    <source>
        <tissue evidence="10 11">Muscle</tissue>
    </source>
</reference>
<keyword evidence="6" id="KW-0539">Nucleus</keyword>
<gene>
    <name evidence="10 11" type="primary">LOC106466386</name>
</gene>
<sequence length="198" mass="22015">MVVITTFPPPTEGIRHQEPNIAAHIKSKDLGKGTLYIAESRVSWVGESGQGFSLEYPSITLHAVSRDLNAFPRECLYLMIDADLETNDEEEGQQEENERTVENKTSEVRFVPENTGVLDAMFKAMMDCQALHPDEDDSFSEDEEGCFDDAEDDSGAEYDVAAAERGRGQGDGSVGDTYYDEYGEPMEVAQFEDVDPDH</sequence>
<accession>A0ABM1T2I8</accession>
<dbReference type="PANTHER" id="PTHR21399">
    <property type="entry name" value="CHLORIDE CONDUCTANCE REGULATORY PROTEIN ICLN"/>
    <property type="match status" value="1"/>
</dbReference>
<dbReference type="Gene3D" id="2.30.29.30">
    <property type="entry name" value="Pleckstrin-homology domain (PH domain)/Phosphotyrosine-binding domain (PTB)"/>
    <property type="match status" value="1"/>
</dbReference>
<evidence type="ECO:0000313" key="11">
    <source>
        <dbReference type="RefSeq" id="XP_022250094.1"/>
    </source>
</evidence>
<evidence type="ECO:0000313" key="10">
    <source>
        <dbReference type="RefSeq" id="XP_013782123.1"/>
    </source>
</evidence>